<name>A0ABP8KIR6_9ACTN</name>
<protein>
    <submittedName>
        <fullName evidence="1">Uncharacterized protein</fullName>
    </submittedName>
</protein>
<evidence type="ECO:0000313" key="2">
    <source>
        <dbReference type="Proteomes" id="UP001500635"/>
    </source>
</evidence>
<gene>
    <name evidence="1" type="ORF">GCM10023147_51320</name>
</gene>
<keyword evidence="2" id="KW-1185">Reference proteome</keyword>
<proteinExistence type="predicted"/>
<dbReference type="EMBL" id="BAABFR010000176">
    <property type="protein sequence ID" value="GAA4407338.1"/>
    <property type="molecule type" value="Genomic_DNA"/>
</dbReference>
<organism evidence="1 2">
    <name type="scientific">Tsukamurella soli</name>
    <dbReference type="NCBI Taxonomy" id="644556"/>
    <lineage>
        <taxon>Bacteria</taxon>
        <taxon>Bacillati</taxon>
        <taxon>Actinomycetota</taxon>
        <taxon>Actinomycetes</taxon>
        <taxon>Mycobacteriales</taxon>
        <taxon>Tsukamurellaceae</taxon>
        <taxon>Tsukamurella</taxon>
    </lineage>
</organism>
<evidence type="ECO:0000313" key="1">
    <source>
        <dbReference type="EMBL" id="GAA4407338.1"/>
    </source>
</evidence>
<dbReference type="RefSeq" id="WP_345001724.1">
    <property type="nucleotide sequence ID" value="NZ_BAABFR010000176.1"/>
</dbReference>
<reference evidence="2" key="1">
    <citation type="journal article" date="2019" name="Int. J. Syst. Evol. Microbiol.">
        <title>The Global Catalogue of Microorganisms (GCM) 10K type strain sequencing project: providing services to taxonomists for standard genome sequencing and annotation.</title>
        <authorList>
            <consortium name="The Broad Institute Genomics Platform"/>
            <consortium name="The Broad Institute Genome Sequencing Center for Infectious Disease"/>
            <person name="Wu L."/>
            <person name="Ma J."/>
        </authorList>
    </citation>
    <scope>NUCLEOTIDE SEQUENCE [LARGE SCALE GENOMIC DNA]</scope>
    <source>
        <strain evidence="2">JCM 17688</strain>
    </source>
</reference>
<dbReference type="Proteomes" id="UP001500635">
    <property type="component" value="Unassembled WGS sequence"/>
</dbReference>
<sequence length="89" mass="9713">MNVGELRALLDRLPDDAVVLTSGYEAGYAPASGFAAEVQQLDRGFADWLGPYELVTDARRLVTQDRAPEGVPLLVGDPVQALLIYRRGR</sequence>
<comment type="caution">
    <text evidence="1">The sequence shown here is derived from an EMBL/GenBank/DDBJ whole genome shotgun (WGS) entry which is preliminary data.</text>
</comment>
<accession>A0ABP8KIR6</accession>